<dbReference type="InterPro" id="IPR008441">
    <property type="entry name" value="AfumC-like_glycosyl_Trfase"/>
</dbReference>
<dbReference type="InterPro" id="IPR029044">
    <property type="entry name" value="Nucleotide-diphossugar_trans"/>
</dbReference>
<accession>A0A940SWV4</accession>
<dbReference type="PANTHER" id="PTHR32385">
    <property type="entry name" value="MANNOSYL PHOSPHORYLINOSITOL CERAMIDE SYNTHASE"/>
    <property type="match status" value="1"/>
</dbReference>
<comment type="caution">
    <text evidence="1">The sequence shown here is derived from an EMBL/GenBank/DDBJ whole genome shotgun (WGS) entry which is preliminary data.</text>
</comment>
<organism evidence="1 2">
    <name type="scientific">Vagococcus allomyrinae</name>
    <dbReference type="NCBI Taxonomy" id="2794353"/>
    <lineage>
        <taxon>Bacteria</taxon>
        <taxon>Bacillati</taxon>
        <taxon>Bacillota</taxon>
        <taxon>Bacilli</taxon>
        <taxon>Lactobacillales</taxon>
        <taxon>Enterococcaceae</taxon>
        <taxon>Vagococcus</taxon>
    </lineage>
</organism>
<dbReference type="InterPro" id="IPR051706">
    <property type="entry name" value="Glycosyltransferase_domain"/>
</dbReference>
<evidence type="ECO:0000313" key="1">
    <source>
        <dbReference type="EMBL" id="MBP1043665.1"/>
    </source>
</evidence>
<sequence length="304" mass="35761">MFQKLLEALRKKTLFESVYFGFQLNHLQYRNKKISQANKREENTYRFIAKKYATLLASRNLDSKLQSQVVQTKKIWICWLQGLEKAPQIVKVCVKSIKKYYPDYEIILITHDNLQDYVDFPTHIFEKRKSGLISDAHYSDLIRIQLLVEHGGIWMDATLFASGRLDEPLLASDLFVYRSSFDDKRAIIASSWLIVAKSNHPILLMTRELLFEYWRDHNVLMNYFLFHIAFSLACHSLPSHWITVPKKGNLEPHFLQFQLNNVFDEKVFRQILGESAIHKLTYKDIEETTSNSVYQFIITDEGLD</sequence>
<dbReference type="PANTHER" id="PTHR32385:SF15">
    <property type="entry name" value="INOSITOL PHOSPHOCERAMIDE MANNOSYLTRANSFERASE 1"/>
    <property type="match status" value="1"/>
</dbReference>
<name>A0A940SWV4_9ENTE</name>
<dbReference type="GO" id="GO:0016020">
    <property type="term" value="C:membrane"/>
    <property type="evidence" value="ECO:0007669"/>
    <property type="project" value="GOC"/>
</dbReference>
<dbReference type="SUPFAM" id="SSF53448">
    <property type="entry name" value="Nucleotide-diphospho-sugar transferases"/>
    <property type="match status" value="1"/>
</dbReference>
<dbReference type="GO" id="GO:0051999">
    <property type="term" value="P:mannosyl-inositol phosphorylceramide biosynthetic process"/>
    <property type="evidence" value="ECO:0007669"/>
    <property type="project" value="TreeGrafter"/>
</dbReference>
<proteinExistence type="predicted"/>
<reference evidence="1" key="1">
    <citation type="submission" date="2020-12" db="EMBL/GenBank/DDBJ databases">
        <title>Vagococcus allomyrinae sp. nov. and Enterococcus lavae sp. nov., isolated from the larvae of Allomyrina dichotoma.</title>
        <authorList>
            <person name="Lee S.D."/>
        </authorList>
    </citation>
    <scope>NUCLEOTIDE SEQUENCE</scope>
    <source>
        <strain evidence="1">BWB3-3</strain>
    </source>
</reference>
<evidence type="ECO:0000313" key="2">
    <source>
        <dbReference type="Proteomes" id="UP000674938"/>
    </source>
</evidence>
<dbReference type="GO" id="GO:0000030">
    <property type="term" value="F:mannosyltransferase activity"/>
    <property type="evidence" value="ECO:0007669"/>
    <property type="project" value="TreeGrafter"/>
</dbReference>
<dbReference type="EMBL" id="JAEEGA010000018">
    <property type="protein sequence ID" value="MBP1043665.1"/>
    <property type="molecule type" value="Genomic_DNA"/>
</dbReference>
<dbReference type="Gene3D" id="3.90.550.20">
    <property type="match status" value="1"/>
</dbReference>
<dbReference type="AlphaFoldDB" id="A0A940SWV4"/>
<dbReference type="Pfam" id="PF05704">
    <property type="entry name" value="Caps_synth"/>
    <property type="match status" value="1"/>
</dbReference>
<protein>
    <submittedName>
        <fullName evidence="1">Capsular polysaccharide synthesis protein</fullName>
    </submittedName>
</protein>
<dbReference type="RefSeq" id="WP_209531479.1">
    <property type="nucleotide sequence ID" value="NZ_JAEEGA010000018.1"/>
</dbReference>
<gene>
    <name evidence="1" type="ORF">I6N95_21795</name>
</gene>
<keyword evidence="2" id="KW-1185">Reference proteome</keyword>
<dbReference type="Proteomes" id="UP000674938">
    <property type="component" value="Unassembled WGS sequence"/>
</dbReference>